<evidence type="ECO:0000313" key="4">
    <source>
        <dbReference type="Proteomes" id="UP000193986"/>
    </source>
</evidence>
<reference evidence="3 4" key="1">
    <citation type="submission" date="2016-07" db="EMBL/GenBank/DDBJ databases">
        <title>Pervasive Adenine N6-methylation of Active Genes in Fungi.</title>
        <authorList>
            <consortium name="DOE Joint Genome Institute"/>
            <person name="Mondo S.J."/>
            <person name="Dannebaum R.O."/>
            <person name="Kuo R.C."/>
            <person name="Labutti K."/>
            <person name="Haridas S."/>
            <person name="Kuo A."/>
            <person name="Salamov A."/>
            <person name="Ahrendt S.R."/>
            <person name="Lipzen A."/>
            <person name="Sullivan W."/>
            <person name="Andreopoulos W.B."/>
            <person name="Clum A."/>
            <person name="Lindquist E."/>
            <person name="Daum C."/>
            <person name="Ramamoorthy G.K."/>
            <person name="Gryganskyi A."/>
            <person name="Culley D."/>
            <person name="Magnuson J.K."/>
            <person name="James T.Y."/>
            <person name="O'Malley M.A."/>
            <person name="Stajich J.E."/>
            <person name="Spatafora J.W."/>
            <person name="Visel A."/>
            <person name="Grigoriev I.V."/>
        </authorList>
    </citation>
    <scope>NUCLEOTIDE SEQUENCE [LARGE SCALE GENOMIC DNA]</scope>
    <source>
        <strain evidence="3 4">68-887.2</strain>
    </source>
</reference>
<dbReference type="AlphaFoldDB" id="A0A1Y2B6E0"/>
<evidence type="ECO:0000259" key="2">
    <source>
        <dbReference type="PROSITE" id="PS51194"/>
    </source>
</evidence>
<dbReference type="Pfam" id="PF00271">
    <property type="entry name" value="Helicase_C"/>
    <property type="match status" value="1"/>
</dbReference>
<dbReference type="InParanoid" id="A0A1Y2B6E0"/>
<dbReference type="Gene3D" id="3.40.50.300">
    <property type="entry name" value="P-loop containing nucleotide triphosphate hydrolases"/>
    <property type="match status" value="1"/>
</dbReference>
<dbReference type="InterPro" id="IPR001650">
    <property type="entry name" value="Helicase_C-like"/>
</dbReference>
<accession>A0A1Y2B6E0</accession>
<dbReference type="OrthoDB" id="2507344at2759"/>
<sequence length="245" mass="26331">MTAGLVRLSICCSIMLASKTSPALVYTGQLNSDDQQSVLTAFTSITNTPSRVIIATSALGLGVDFPLVMGVIYVGSPDHIIALDQGMGRSGRGTRKGVTLIFPIQRDSQEVETDNMFGQMEMRQMVRDRSISLAGMWPMDNRSTRLLQSLVTVGGHFLLGRSLGKWRLITTALAWVVDLNIGNPSLVICLLHLEETTRSLMWLIETAAGEGILGDAVAGGNGGTPTCTLLLDDKSLHKSVADPSW</sequence>
<feature type="domain" description="Helicase C-terminal" evidence="2">
    <location>
        <begin position="1"/>
        <end position="142"/>
    </location>
</feature>
<dbReference type="InterPro" id="IPR027417">
    <property type="entry name" value="P-loop_NTPase"/>
</dbReference>
<keyword evidence="1" id="KW-0732">Signal</keyword>
<dbReference type="EMBL" id="MCFC01000024">
    <property type="protein sequence ID" value="ORY29675.1"/>
    <property type="molecule type" value="Genomic_DNA"/>
</dbReference>
<feature type="chain" id="PRO_5012169234" description="Helicase C-terminal domain-containing protein" evidence="1">
    <location>
        <begin position="18"/>
        <end position="245"/>
    </location>
</feature>
<dbReference type="PROSITE" id="PS51194">
    <property type="entry name" value="HELICASE_CTER"/>
    <property type="match status" value="1"/>
</dbReference>
<evidence type="ECO:0000313" key="3">
    <source>
        <dbReference type="EMBL" id="ORY29675.1"/>
    </source>
</evidence>
<evidence type="ECO:0000256" key="1">
    <source>
        <dbReference type="SAM" id="SignalP"/>
    </source>
</evidence>
<organism evidence="3 4">
    <name type="scientific">Naematelia encephala</name>
    <dbReference type="NCBI Taxonomy" id="71784"/>
    <lineage>
        <taxon>Eukaryota</taxon>
        <taxon>Fungi</taxon>
        <taxon>Dikarya</taxon>
        <taxon>Basidiomycota</taxon>
        <taxon>Agaricomycotina</taxon>
        <taxon>Tremellomycetes</taxon>
        <taxon>Tremellales</taxon>
        <taxon>Naemateliaceae</taxon>
        <taxon>Naematelia</taxon>
    </lineage>
</organism>
<feature type="signal peptide" evidence="1">
    <location>
        <begin position="1"/>
        <end position="17"/>
    </location>
</feature>
<dbReference type="SMART" id="SM00490">
    <property type="entry name" value="HELICc"/>
    <property type="match status" value="1"/>
</dbReference>
<name>A0A1Y2B6E0_9TREE</name>
<dbReference type="Proteomes" id="UP000193986">
    <property type="component" value="Unassembled WGS sequence"/>
</dbReference>
<protein>
    <recommendedName>
        <fullName evidence="2">Helicase C-terminal domain-containing protein</fullName>
    </recommendedName>
</protein>
<gene>
    <name evidence="3" type="ORF">BCR39DRAFT_505464</name>
</gene>
<keyword evidence="4" id="KW-1185">Reference proteome</keyword>
<comment type="caution">
    <text evidence="3">The sequence shown here is derived from an EMBL/GenBank/DDBJ whole genome shotgun (WGS) entry which is preliminary data.</text>
</comment>
<proteinExistence type="predicted"/>
<dbReference type="SUPFAM" id="SSF52540">
    <property type="entry name" value="P-loop containing nucleoside triphosphate hydrolases"/>
    <property type="match status" value="1"/>
</dbReference>